<dbReference type="Pfam" id="PF04104">
    <property type="entry name" value="DNA_primase_lrg"/>
    <property type="match status" value="1"/>
</dbReference>
<dbReference type="GO" id="GO:0046872">
    <property type="term" value="F:metal ion binding"/>
    <property type="evidence" value="ECO:0007669"/>
    <property type="project" value="UniProtKB-KW"/>
</dbReference>
<feature type="binding site" evidence="7">
    <location>
        <position position="366"/>
    </location>
    <ligand>
        <name>[4Fe-4S] cluster</name>
        <dbReference type="ChEBI" id="CHEBI:49883"/>
    </ligand>
</feature>
<dbReference type="AlphaFoldDB" id="E0SPE0"/>
<keyword evidence="2 7" id="KW-0639">Primosome</keyword>
<feature type="binding site" evidence="7">
    <location>
        <position position="293"/>
    </location>
    <ligand>
        <name>[4Fe-4S] cluster</name>
        <dbReference type="ChEBI" id="CHEBI:49883"/>
    </ligand>
</feature>
<keyword evidence="6 7" id="KW-0411">Iron-sulfur</keyword>
<comment type="subunit">
    <text evidence="7">Heterodimer of a small subunit (PriS) and a large subunit (PriL).</text>
</comment>
<dbReference type="InterPro" id="IPR007238">
    <property type="entry name" value="DNA_primase_lsu_euk/arc"/>
</dbReference>
<dbReference type="HOGENOM" id="CLU_052778_1_0_2"/>
<evidence type="ECO:0000313" key="10">
    <source>
        <dbReference type="Proteomes" id="UP000001304"/>
    </source>
</evidence>
<dbReference type="GO" id="GO:0003899">
    <property type="term" value="F:DNA-directed RNA polymerase activity"/>
    <property type="evidence" value="ECO:0007669"/>
    <property type="project" value="InterPro"/>
</dbReference>
<evidence type="ECO:0000313" key="9">
    <source>
        <dbReference type="EMBL" id="ADM26883.1"/>
    </source>
</evidence>
<dbReference type="Proteomes" id="UP000001304">
    <property type="component" value="Chromosome"/>
</dbReference>
<evidence type="ECO:0000256" key="5">
    <source>
        <dbReference type="ARBA" id="ARBA00023004"/>
    </source>
</evidence>
<keyword evidence="1 7" id="KW-0004">4Fe-4S</keyword>
<comment type="function">
    <text evidence="7">Regulatory subunit of DNA primase, an RNA polymerase that catalyzes the synthesis of short RNA molecules used as primers for DNA polymerase during DNA replication. Stabilizes and modulates the activity of the small subunit, increasing the rate of DNA synthesis, and conferring RNA synthesis capability. The DNA polymerase activity may enable DNA primase to also catalyze primer extension after primer synthesis. May also play a role in DNA repair.</text>
</comment>
<evidence type="ECO:0000256" key="6">
    <source>
        <dbReference type="ARBA" id="ARBA00023014"/>
    </source>
</evidence>
<comment type="cofactor">
    <cofactor evidence="7">
        <name>[4Fe-4S] cluster</name>
        <dbReference type="ChEBI" id="CHEBI:49883"/>
    </cofactor>
    <text evidence="7">Binds 1 [4Fe-4S] cluster.</text>
</comment>
<dbReference type="SUPFAM" id="SSF140914">
    <property type="entry name" value="PriB N-terminal domain-like"/>
    <property type="match status" value="1"/>
</dbReference>
<dbReference type="PANTHER" id="PTHR10537:SF3">
    <property type="entry name" value="DNA PRIMASE LARGE SUBUNIT"/>
    <property type="match status" value="1"/>
</dbReference>
<protein>
    <recommendedName>
        <fullName evidence="7">DNA primase large subunit PriL</fullName>
    </recommendedName>
</protein>
<organism evidence="9 10">
    <name type="scientific">Ignisphaera aggregans (strain DSM 17230 / JCM 13409 / AQ1.S1)</name>
    <dbReference type="NCBI Taxonomy" id="583356"/>
    <lineage>
        <taxon>Archaea</taxon>
        <taxon>Thermoproteota</taxon>
        <taxon>Thermoprotei</taxon>
        <taxon>Desulfurococcales</taxon>
        <taxon>Desulfurococcaceae</taxon>
        <taxon>Ignisphaera</taxon>
    </lineage>
</organism>
<sequence length="398" mass="46211">MERILARLLSVDSCMNTLNNILSDYIEEITKFNNFCSSSTDLCEHVLSMIIGTENQDREPIEEMIRYGFLDSLALVGIVYSIAMGDPYINRFSQRISRIYREYVFENYIDSQITRIFNLLGIRLEFSEECFKNIPILITRKNEIIKTCYSYRLPIIDYIRCAKTLLSEVPWRLISLHIDRGFVYIDNRKRVVRLLEEYLKNFLSDRIRVLRNLCLEDGLGEKDIINIFSNTILSEILLKIVNSIRETNKVSLDVSRIDGKDIGVPRTDLSSVLGNIKSVDELVNVSKEIFPPCINSLLESLLRGENLSHHQRFALATFLINIGLDIEVILQLFRYSPDFNEKIARYQIEHLAGLRGSKRKYLTYNCGTMRVLGMCRAECGIKNPLQYPYRVAKRGRKQ</sequence>
<evidence type="ECO:0000259" key="8">
    <source>
        <dbReference type="Pfam" id="PF04104"/>
    </source>
</evidence>
<evidence type="ECO:0000256" key="4">
    <source>
        <dbReference type="ARBA" id="ARBA00022723"/>
    </source>
</evidence>
<keyword evidence="5 7" id="KW-0408">Iron</keyword>
<dbReference type="InterPro" id="IPR058560">
    <property type="entry name" value="DNA_primase_C"/>
</dbReference>
<dbReference type="GO" id="GO:1990077">
    <property type="term" value="C:primosome complex"/>
    <property type="evidence" value="ECO:0007669"/>
    <property type="project" value="UniProtKB-KW"/>
</dbReference>
<keyword evidence="10" id="KW-1185">Reference proteome</keyword>
<feature type="binding site" evidence="7">
    <location>
        <position position="375"/>
    </location>
    <ligand>
        <name>[4Fe-4S] cluster</name>
        <dbReference type="ChEBI" id="CHEBI:49883"/>
    </ligand>
</feature>
<keyword evidence="4 7" id="KW-0479">Metal-binding</keyword>
<evidence type="ECO:0000256" key="7">
    <source>
        <dbReference type="HAMAP-Rule" id="MF_00701"/>
    </source>
</evidence>
<dbReference type="GO" id="GO:0006269">
    <property type="term" value="P:DNA replication, synthesis of primer"/>
    <property type="evidence" value="ECO:0007669"/>
    <property type="project" value="UniProtKB-UniRule"/>
</dbReference>
<dbReference type="InterPro" id="IPR023642">
    <property type="entry name" value="DNA_primase_lsu_PriL"/>
</dbReference>
<feature type="binding site" evidence="7">
    <location>
        <position position="379"/>
    </location>
    <ligand>
        <name>[4Fe-4S] cluster</name>
        <dbReference type="ChEBI" id="CHEBI:49883"/>
    </ligand>
</feature>
<dbReference type="GO" id="GO:0006270">
    <property type="term" value="P:DNA replication initiation"/>
    <property type="evidence" value="ECO:0007669"/>
    <property type="project" value="TreeGrafter"/>
</dbReference>
<comment type="similarity">
    <text evidence="7">Belongs to the eukaryotic-type primase large subunit family.</text>
</comment>
<evidence type="ECO:0000256" key="2">
    <source>
        <dbReference type="ARBA" id="ARBA00022515"/>
    </source>
</evidence>
<dbReference type="PANTHER" id="PTHR10537">
    <property type="entry name" value="DNA PRIMASE LARGE SUBUNIT"/>
    <property type="match status" value="1"/>
</dbReference>
<evidence type="ECO:0000256" key="3">
    <source>
        <dbReference type="ARBA" id="ARBA00022705"/>
    </source>
</evidence>
<dbReference type="EMBL" id="CP002098">
    <property type="protein sequence ID" value="ADM26883.1"/>
    <property type="molecule type" value="Genomic_DNA"/>
</dbReference>
<evidence type="ECO:0000256" key="1">
    <source>
        <dbReference type="ARBA" id="ARBA00022485"/>
    </source>
</evidence>
<accession>E0SPE0</accession>
<name>E0SPE0_IGNAA</name>
<dbReference type="GO" id="GO:0051539">
    <property type="term" value="F:4 iron, 4 sulfur cluster binding"/>
    <property type="evidence" value="ECO:0007669"/>
    <property type="project" value="UniProtKB-UniRule"/>
</dbReference>
<dbReference type="KEGG" id="iag:Igag_0030"/>
<feature type="domain" description="DNA primase large subunit C-terminal" evidence="8">
    <location>
        <begin position="285"/>
        <end position="370"/>
    </location>
</feature>
<gene>
    <name evidence="7" type="primary">priL</name>
    <name evidence="9" type="ordered locus">Igag_0030</name>
</gene>
<dbReference type="HAMAP" id="MF_00701">
    <property type="entry name" value="DNA_primase_lrg_arc"/>
    <property type="match status" value="1"/>
</dbReference>
<reference evidence="9 10" key="1">
    <citation type="journal article" date="2010" name="Stand. Genomic Sci.">
        <title>Complete genome sequence of Ignisphaera aggregans type strain (AQ1.S1).</title>
        <authorList>
            <person name="Goker M."/>
            <person name="Held B."/>
            <person name="Lapidus A."/>
            <person name="Nolan M."/>
            <person name="Spring S."/>
            <person name="Yasawong M."/>
            <person name="Lucas S."/>
            <person name="Glavina Del Rio T."/>
            <person name="Tice H."/>
            <person name="Cheng J.F."/>
            <person name="Goodwin L."/>
            <person name="Tapia R."/>
            <person name="Pitluck S."/>
            <person name="Liolios K."/>
            <person name="Ivanova N."/>
            <person name="Mavromatis K."/>
            <person name="Mikhailova N."/>
            <person name="Pati A."/>
            <person name="Chen A."/>
            <person name="Palaniappan K."/>
            <person name="Brambilla E."/>
            <person name="Land M."/>
            <person name="Hauser L."/>
            <person name="Chang Y.J."/>
            <person name="Jeffries C.D."/>
            <person name="Brettin T."/>
            <person name="Detter J.C."/>
            <person name="Han C."/>
            <person name="Rohde M."/>
            <person name="Sikorski J."/>
            <person name="Woyke T."/>
            <person name="Bristow J."/>
            <person name="Eisen J.A."/>
            <person name="Markowitz V."/>
            <person name="Hugenholtz P."/>
            <person name="Kyrpides N.C."/>
            <person name="Klenk H.P."/>
        </authorList>
    </citation>
    <scope>NUCLEOTIDE SEQUENCE [LARGE SCALE GENOMIC DNA]</scope>
    <source>
        <strain evidence="10">DSM 17230 / JCM 13409 / AQ1.S1</strain>
    </source>
</reference>
<keyword evidence="3 7" id="KW-0235">DNA replication</keyword>
<dbReference type="STRING" id="583356.Igag_0030"/>
<proteinExistence type="inferred from homology"/>